<dbReference type="GO" id="GO:0007267">
    <property type="term" value="P:cell-cell signaling"/>
    <property type="evidence" value="ECO:0007669"/>
    <property type="project" value="TreeGrafter"/>
</dbReference>
<keyword evidence="1" id="KW-0472">Membrane</keyword>
<dbReference type="RefSeq" id="XP_002740729.1">
    <property type="nucleotide sequence ID" value="XM_002740683.2"/>
</dbReference>
<keyword evidence="3" id="KW-1185">Reference proteome</keyword>
<dbReference type="PANTHER" id="PTHR13147">
    <property type="entry name" value="FOUR-JOINTED BOX PROTEIN 1"/>
    <property type="match status" value="1"/>
</dbReference>
<dbReference type="PANTHER" id="PTHR13147:SF5">
    <property type="entry name" value="FOUR-JOINTED BOX PROTEIN 1"/>
    <property type="match status" value="1"/>
</dbReference>
<sequence length="484" mass="55937">MRYMLLPVLRRITLFRTFVILTITTTLFIVLSRCLHRQILRPRKTFDFTVGITQSAITTPFVIDDESTQIVKAYETLLPVQAGSEAAWSVDSTLDLIFDPRSCDNQIGKETSVNTDKGRSVVINNLTVVKDGIYWSEELERLLPAGPSAEHIYNVSSRLQFNSNFTVTHMKERVCSHWASPENAQITMKDGSKWCARYKTPCFILGEVMAYYFSLLMCINHIPPVIVTKPNPTTPQWGLEAVKEYLNNHYWIPSGLVTLTKWIPELHATYVPNIMKTGDRFLHVDNPMFSGLTQQQFLDLMEYSDATILDYLLAETDRVLYAARHNFTDYDDNNMEIHNMFADGNGNHWFLDNEMAFFWGQAIQHPKYAPLIEMLKSVCIFKRRTVVMVTKLYHHKNVPHLLWEIVNEHLGGLDLVWSSQLPMTCRRYGKRYTIDWARTLTKRIGHVYTWITRCSTVGYKSLLQEIHSNHVITHKMGVLISDSN</sequence>
<keyword evidence="1" id="KW-1133">Transmembrane helix</keyword>
<dbReference type="OrthoDB" id="10055077at2759"/>
<proteinExistence type="evidence at transcript level"/>
<dbReference type="EMBL" id="KU359103">
    <property type="protein sequence ID" value="ANS11582.1"/>
    <property type="molecule type" value="mRNA"/>
</dbReference>
<dbReference type="KEGG" id="sko:100329026"/>
<dbReference type="GO" id="GO:0005615">
    <property type="term" value="C:extracellular space"/>
    <property type="evidence" value="ECO:0007669"/>
    <property type="project" value="TreeGrafter"/>
</dbReference>
<feature type="transmembrane region" description="Helical" evidence="1">
    <location>
        <begin position="12"/>
        <end position="31"/>
    </location>
</feature>
<evidence type="ECO:0000313" key="4">
    <source>
        <dbReference type="RefSeq" id="XP_002740729.1"/>
    </source>
</evidence>
<reference evidence="4" key="3">
    <citation type="submission" date="2025-05" db="UniProtKB">
        <authorList>
            <consortium name="RefSeq"/>
        </authorList>
    </citation>
    <scope>IDENTIFICATION</scope>
    <source>
        <tissue evidence="4">Testes</tissue>
    </source>
</reference>
<evidence type="ECO:0000313" key="2">
    <source>
        <dbReference type="EMBL" id="ANS11582.1"/>
    </source>
</evidence>
<organism evidence="2">
    <name type="scientific">Saccoglossus kowalevskii</name>
    <name type="common">Acorn worm</name>
    <dbReference type="NCBI Taxonomy" id="10224"/>
    <lineage>
        <taxon>Eukaryota</taxon>
        <taxon>Metazoa</taxon>
        <taxon>Hemichordata</taxon>
        <taxon>Enteropneusta</taxon>
        <taxon>Harrimaniidae</taxon>
        <taxon>Saccoglossus</taxon>
    </lineage>
</organism>
<dbReference type="CTD" id="24147"/>
<name>A0A1B1JCF2_SACKO</name>
<dbReference type="InterPro" id="IPR024868">
    <property type="entry name" value="FJX1/FJ"/>
</dbReference>
<reference evidence="2" key="2">
    <citation type="submission" date="2015-12" db="EMBL/GenBank/DDBJ databases">
        <authorList>
            <person name="Shamseldin A."/>
            <person name="Moawad H."/>
            <person name="Abd El-Rahim W.M."/>
            <person name="Sadowsky M.J."/>
        </authorList>
    </citation>
    <scope>NUCLEOTIDE SEQUENCE</scope>
</reference>
<accession>A0A1B1JCF2</accession>
<reference evidence="2" key="1">
    <citation type="journal article" date="2008" name="Biol. Bull.">
        <title>cDNA sequences for transcription factors and signaling proteins of the hemichordate Saccoglossus kowalevskii: efficacy of the expressed sequence tag (EST) approach for evolutionary and developmental studies of a new organism.</title>
        <authorList>
            <person name="Freeman R.M. Jr."/>
            <person name="Wu M."/>
            <person name="Cordonnier-Pratt M.M."/>
            <person name="Pratt L.H."/>
            <person name="Gruber C.E."/>
            <person name="Smith M."/>
            <person name="Lander E.S."/>
            <person name="Stange-Thomann N."/>
            <person name="Lowe C.J."/>
            <person name="Gerhart J."/>
            <person name="Kirschner M."/>
        </authorList>
    </citation>
    <scope>NUCLEOTIDE SEQUENCE</scope>
</reference>
<gene>
    <name evidence="4" type="primary">Fjx1</name>
</gene>
<evidence type="ECO:0000313" key="3">
    <source>
        <dbReference type="Proteomes" id="UP000694865"/>
    </source>
</evidence>
<dbReference type="AlphaFoldDB" id="A0A1B1JCF2"/>
<keyword evidence="1" id="KW-0812">Transmembrane</keyword>
<protein>
    <submittedName>
        <fullName evidence="2 4">Four-jointed box protein 1</fullName>
    </submittedName>
</protein>
<dbReference type="Proteomes" id="UP000694865">
    <property type="component" value="Unplaced"/>
</dbReference>
<dbReference type="PRINTS" id="PR02072">
    <property type="entry name" value="4JOINTEDBOX1"/>
</dbReference>
<evidence type="ECO:0000256" key="1">
    <source>
        <dbReference type="SAM" id="Phobius"/>
    </source>
</evidence>
<dbReference type="GeneID" id="100329026"/>